<feature type="compositionally biased region" description="Low complexity" evidence="1">
    <location>
        <begin position="292"/>
        <end position="308"/>
    </location>
</feature>
<evidence type="ECO:0000313" key="4">
    <source>
        <dbReference type="Proteomes" id="UP000007796"/>
    </source>
</evidence>
<evidence type="ECO:0000256" key="1">
    <source>
        <dbReference type="SAM" id="MobiDB-lite"/>
    </source>
</evidence>
<feature type="compositionally biased region" description="Low complexity" evidence="1">
    <location>
        <begin position="252"/>
        <end position="264"/>
    </location>
</feature>
<feature type="compositionally biased region" description="Acidic residues" evidence="1">
    <location>
        <begin position="316"/>
        <end position="326"/>
    </location>
</feature>
<organism evidence="4">
    <name type="scientific">Grosmannia clavigera (strain kw1407 / UAMH 11150)</name>
    <name type="common">Blue stain fungus</name>
    <name type="synonym">Graphiocladiella clavigera</name>
    <dbReference type="NCBI Taxonomy" id="655863"/>
    <lineage>
        <taxon>Eukaryota</taxon>
        <taxon>Fungi</taxon>
        <taxon>Dikarya</taxon>
        <taxon>Ascomycota</taxon>
        <taxon>Pezizomycotina</taxon>
        <taxon>Sordariomycetes</taxon>
        <taxon>Sordariomycetidae</taxon>
        <taxon>Ophiostomatales</taxon>
        <taxon>Ophiostomataceae</taxon>
        <taxon>Leptographium</taxon>
    </lineage>
</organism>
<evidence type="ECO:0000259" key="2">
    <source>
        <dbReference type="Pfam" id="PF07933"/>
    </source>
</evidence>
<reference evidence="3 4" key="1">
    <citation type="journal article" date="2011" name="Proc. Natl. Acad. Sci. U.S.A.">
        <title>Genome and transcriptome analyses of the mountain pine beetle-fungal symbiont Grosmannia clavigera, a lodgepole pine pathogen.</title>
        <authorList>
            <person name="DiGuistini S."/>
            <person name="Wang Y."/>
            <person name="Liao N.Y."/>
            <person name="Taylor G."/>
            <person name="Tanguay P."/>
            <person name="Feau N."/>
            <person name="Henrissat B."/>
            <person name="Chan S.K."/>
            <person name="Hesse-Orce U."/>
            <person name="Alamouti S.M."/>
            <person name="Tsui C.K.M."/>
            <person name="Docking R.T."/>
            <person name="Levasseur A."/>
            <person name="Haridas S."/>
            <person name="Robertson G."/>
            <person name="Birol I."/>
            <person name="Holt R.A."/>
            <person name="Marra M.A."/>
            <person name="Hamelin R.C."/>
            <person name="Hirst M."/>
            <person name="Jones S.J.M."/>
            <person name="Bohlmann J."/>
            <person name="Breuil C."/>
        </authorList>
    </citation>
    <scope>NUCLEOTIDE SEQUENCE [LARGE SCALE GENOMIC DNA]</scope>
    <source>
        <strain evidence="4">kw1407 / UAMH 11150</strain>
    </source>
</reference>
<dbReference type="OrthoDB" id="10265489at2759"/>
<accession>F0XFH0</accession>
<keyword evidence="4" id="KW-1185">Reference proteome</keyword>
<dbReference type="InterPro" id="IPR011993">
    <property type="entry name" value="PH-like_dom_sf"/>
</dbReference>
<proteinExistence type="predicted"/>
<dbReference type="PANTHER" id="PTHR12847">
    <property type="entry name" value="ATP-BINDING CASSETTE ABC TRANSPORTER-RELATED"/>
    <property type="match status" value="1"/>
</dbReference>
<sequence>MAAIIDPTTGQPLPADAIQRLLFVAPKVHVYQIPPLTSTKGYAAAAWTTDPQRHIFTARLRVLETGTDADEAEGEGEAASDLPEKVRVDIVLEDPSSGQLFAAAPYTAADVVEAALDSARFYALRVQDPQGRRAMLGLGFEERPESFDFSVTLQEARKTIGLERTADAAVRASAGRRAAAAGSAQQPSDEDAAARRDYSLKDGETITVNLSSSKFGRRANTSSNSSNSNSAASSPSPGGFSLPPPPPPPPAVSSVSSSAASSFSLPPPPSANRRASARRSVGDPNFLSGFNLQQQHQLHLQQQQQQQQKQTAADLGFDDGQNDEFA</sequence>
<dbReference type="eggNOG" id="KOG2500">
    <property type="taxonomic scope" value="Eukaryota"/>
</dbReference>
<name>F0XFH0_GROCL</name>
<dbReference type="HOGENOM" id="CLU_069884_0_0_1"/>
<protein>
    <submittedName>
        <fullName evidence="3">Adaptin ear-binding coat-associated protein 2</fullName>
    </submittedName>
</protein>
<dbReference type="Gene3D" id="2.30.29.30">
    <property type="entry name" value="Pleckstrin-homology domain (PH domain)/Phosphotyrosine-binding domain (PTB)"/>
    <property type="match status" value="1"/>
</dbReference>
<dbReference type="GO" id="GO:0030125">
    <property type="term" value="C:clathrin vesicle coat"/>
    <property type="evidence" value="ECO:0007669"/>
    <property type="project" value="TreeGrafter"/>
</dbReference>
<evidence type="ECO:0000313" key="3">
    <source>
        <dbReference type="EMBL" id="EFX04474.1"/>
    </source>
</evidence>
<dbReference type="InParanoid" id="F0XFH0"/>
<dbReference type="PANTHER" id="PTHR12847:SF9">
    <property type="entry name" value="NECAP-LIKE PROTEIN CG9132"/>
    <property type="match status" value="1"/>
</dbReference>
<dbReference type="EMBL" id="GL629765">
    <property type="protein sequence ID" value="EFX04474.1"/>
    <property type="molecule type" value="Genomic_DNA"/>
</dbReference>
<feature type="compositionally biased region" description="Low complexity" evidence="1">
    <location>
        <begin position="222"/>
        <end position="241"/>
    </location>
</feature>
<dbReference type="AlphaFoldDB" id="F0XFH0"/>
<dbReference type="InterPro" id="IPR012466">
    <property type="entry name" value="NECAP_PHear"/>
</dbReference>
<dbReference type="GeneID" id="25974277"/>
<feature type="domain" description="NECAP PHear" evidence="2">
    <location>
        <begin position="18"/>
        <end position="210"/>
    </location>
</feature>
<dbReference type="STRING" id="655863.F0XFH0"/>
<feature type="region of interest" description="Disordered" evidence="1">
    <location>
        <begin position="177"/>
        <end position="326"/>
    </location>
</feature>
<feature type="compositionally biased region" description="Basic and acidic residues" evidence="1">
    <location>
        <begin position="192"/>
        <end position="204"/>
    </location>
</feature>
<dbReference type="GO" id="GO:0006897">
    <property type="term" value="P:endocytosis"/>
    <property type="evidence" value="ECO:0007669"/>
    <property type="project" value="InterPro"/>
</dbReference>
<dbReference type="Pfam" id="PF07933">
    <property type="entry name" value="DUF1681"/>
    <property type="match status" value="1"/>
</dbReference>
<dbReference type="SUPFAM" id="SSF50729">
    <property type="entry name" value="PH domain-like"/>
    <property type="match status" value="1"/>
</dbReference>
<dbReference type="Proteomes" id="UP000007796">
    <property type="component" value="Unassembled WGS sequence"/>
</dbReference>
<feature type="compositionally biased region" description="Pro residues" evidence="1">
    <location>
        <begin position="242"/>
        <end position="251"/>
    </location>
</feature>
<dbReference type="FunFam" id="2.30.29.30:FF:000465">
    <property type="entry name" value="Adaptin ear-binding coat-associated protein 2"/>
    <property type="match status" value="1"/>
</dbReference>
<dbReference type="RefSeq" id="XP_014173956.1">
    <property type="nucleotide sequence ID" value="XM_014318481.1"/>
</dbReference>
<dbReference type="CDD" id="cd13228">
    <property type="entry name" value="PHear_NECAP"/>
    <property type="match status" value="1"/>
</dbReference>
<gene>
    <name evidence="3" type="ORF">CMQ_1402</name>
</gene>